<dbReference type="PANTHER" id="PTHR43975">
    <property type="entry name" value="ZGC:101858"/>
    <property type="match status" value="1"/>
</dbReference>
<protein>
    <submittedName>
        <fullName evidence="2">Sepiapterin reductase</fullName>
        <ecNumber evidence="2">1.1.1.325</ecNumber>
    </submittedName>
</protein>
<dbReference type="PANTHER" id="PTHR43975:SF2">
    <property type="entry name" value="EG:BACR7A4.14 PROTEIN-RELATED"/>
    <property type="match status" value="1"/>
</dbReference>
<reference evidence="2 3" key="1">
    <citation type="submission" date="2019-02" db="EMBL/GenBank/DDBJ databases">
        <title>Deep-cultivation of Planctomycetes and their phenomic and genomic characterization uncovers novel biology.</title>
        <authorList>
            <person name="Wiegand S."/>
            <person name="Jogler M."/>
            <person name="Boedeker C."/>
            <person name="Pinto D."/>
            <person name="Vollmers J."/>
            <person name="Rivas-Marin E."/>
            <person name="Kohn T."/>
            <person name="Peeters S.H."/>
            <person name="Heuer A."/>
            <person name="Rast P."/>
            <person name="Oberbeckmann S."/>
            <person name="Bunk B."/>
            <person name="Jeske O."/>
            <person name="Meyerdierks A."/>
            <person name="Storesund J.E."/>
            <person name="Kallscheuer N."/>
            <person name="Luecker S."/>
            <person name="Lage O.M."/>
            <person name="Pohl T."/>
            <person name="Merkel B.J."/>
            <person name="Hornburger P."/>
            <person name="Mueller R.-W."/>
            <person name="Bruemmer F."/>
            <person name="Labrenz M."/>
            <person name="Spormann A.M."/>
            <person name="Op den Camp H."/>
            <person name="Overmann J."/>
            <person name="Amann R."/>
            <person name="Jetten M.S.M."/>
            <person name="Mascher T."/>
            <person name="Medema M.H."/>
            <person name="Devos D.P."/>
            <person name="Kaster A.-K."/>
            <person name="Ovreas L."/>
            <person name="Rohde M."/>
            <person name="Galperin M.Y."/>
            <person name="Jogler C."/>
        </authorList>
    </citation>
    <scope>NUCLEOTIDE SEQUENCE [LARGE SCALE GENOMIC DNA]</scope>
    <source>
        <strain evidence="2 3">Pan265</strain>
    </source>
</reference>
<dbReference type="AlphaFoldDB" id="A0A518BWC5"/>
<dbReference type="PRINTS" id="PR00081">
    <property type="entry name" value="GDHRDH"/>
</dbReference>
<name>A0A518BWC5_9BACT</name>
<sequence length="247" mass="26200">MGDTAKWPPNGQPVCVVTGAGSGVGRDVAYLMAEAGWRVVLVGRTAAKLQQTIAMIREDMPEKPELAWLEEDISSAEACERVIAGVIERFGQVDALANVAGDAPLQPIGKITDEIYERCMGVNLKSVIFLTQACWPHFKKAGGGAIASVSSMASLDPFTGFNVYAAAKAGVNLFTKATADEGKRINVTAFSVAPGAIETPMLRANFNEKMIPADKTLDPVVVAGLVRDGLLREGRFENGETFSIASP</sequence>
<dbReference type="EMBL" id="CP036280">
    <property type="protein sequence ID" value="QDU71282.1"/>
    <property type="molecule type" value="Genomic_DNA"/>
</dbReference>
<dbReference type="InterPro" id="IPR020904">
    <property type="entry name" value="Sc_DH/Rdtase_CS"/>
</dbReference>
<dbReference type="Proteomes" id="UP000320386">
    <property type="component" value="Chromosome"/>
</dbReference>
<dbReference type="CDD" id="cd05233">
    <property type="entry name" value="SDR_c"/>
    <property type="match status" value="1"/>
</dbReference>
<gene>
    <name evidence="2" type="ORF">Pan265_11310</name>
</gene>
<keyword evidence="3" id="KW-1185">Reference proteome</keyword>
<dbReference type="Gene3D" id="3.40.50.720">
    <property type="entry name" value="NAD(P)-binding Rossmann-like Domain"/>
    <property type="match status" value="1"/>
</dbReference>
<dbReference type="GO" id="GO:0016491">
    <property type="term" value="F:oxidoreductase activity"/>
    <property type="evidence" value="ECO:0007669"/>
    <property type="project" value="UniProtKB-KW"/>
</dbReference>
<proteinExistence type="inferred from homology"/>
<dbReference type="InterPro" id="IPR002347">
    <property type="entry name" value="SDR_fam"/>
</dbReference>
<accession>A0A518BWC5</accession>
<dbReference type="SUPFAM" id="SSF51735">
    <property type="entry name" value="NAD(P)-binding Rossmann-fold domains"/>
    <property type="match status" value="1"/>
</dbReference>
<dbReference type="KEGG" id="mcad:Pan265_11310"/>
<evidence type="ECO:0000313" key="3">
    <source>
        <dbReference type="Proteomes" id="UP000320386"/>
    </source>
</evidence>
<dbReference type="OrthoDB" id="272646at2"/>
<evidence type="ECO:0000256" key="1">
    <source>
        <dbReference type="RuleBase" id="RU000363"/>
    </source>
</evidence>
<dbReference type="Pfam" id="PF00106">
    <property type="entry name" value="adh_short"/>
    <property type="match status" value="1"/>
</dbReference>
<dbReference type="PRINTS" id="PR00080">
    <property type="entry name" value="SDRFAMILY"/>
</dbReference>
<organism evidence="2 3">
    <name type="scientific">Mucisphaera calidilacus</name>
    <dbReference type="NCBI Taxonomy" id="2527982"/>
    <lineage>
        <taxon>Bacteria</taxon>
        <taxon>Pseudomonadati</taxon>
        <taxon>Planctomycetota</taxon>
        <taxon>Phycisphaerae</taxon>
        <taxon>Phycisphaerales</taxon>
        <taxon>Phycisphaeraceae</taxon>
        <taxon>Mucisphaera</taxon>
    </lineage>
</organism>
<dbReference type="EC" id="1.1.1.325" evidence="2"/>
<dbReference type="RefSeq" id="WP_145445436.1">
    <property type="nucleotide sequence ID" value="NZ_CP036280.1"/>
</dbReference>
<comment type="similarity">
    <text evidence="1">Belongs to the short-chain dehydrogenases/reductases (SDR) family.</text>
</comment>
<dbReference type="InterPro" id="IPR036291">
    <property type="entry name" value="NAD(P)-bd_dom_sf"/>
</dbReference>
<dbReference type="PROSITE" id="PS00061">
    <property type="entry name" value="ADH_SHORT"/>
    <property type="match status" value="1"/>
</dbReference>
<keyword evidence="2" id="KW-0560">Oxidoreductase</keyword>
<evidence type="ECO:0000313" key="2">
    <source>
        <dbReference type="EMBL" id="QDU71282.1"/>
    </source>
</evidence>